<dbReference type="Pfam" id="PF00582">
    <property type="entry name" value="Usp"/>
    <property type="match status" value="1"/>
</dbReference>
<evidence type="ECO:0000259" key="1">
    <source>
        <dbReference type="Pfam" id="PF00582"/>
    </source>
</evidence>
<accession>A0ABP7A3D0</accession>
<evidence type="ECO:0000313" key="2">
    <source>
        <dbReference type="EMBL" id="GAA3624095.1"/>
    </source>
</evidence>
<gene>
    <name evidence="2" type="ORF">GCM10022236_28050</name>
</gene>
<dbReference type="SUPFAM" id="SSF52402">
    <property type="entry name" value="Adenine nucleotide alpha hydrolases-like"/>
    <property type="match status" value="1"/>
</dbReference>
<dbReference type="EMBL" id="BAABAB010000020">
    <property type="protein sequence ID" value="GAA3624095.1"/>
    <property type="molecule type" value="Genomic_DNA"/>
</dbReference>
<dbReference type="InterPro" id="IPR014729">
    <property type="entry name" value="Rossmann-like_a/b/a_fold"/>
</dbReference>
<comment type="caution">
    <text evidence="2">The sequence shown here is derived from an EMBL/GenBank/DDBJ whole genome shotgun (WGS) entry which is preliminary data.</text>
</comment>
<protein>
    <recommendedName>
        <fullName evidence="1">UspA domain-containing protein</fullName>
    </recommendedName>
</protein>
<dbReference type="Gene3D" id="3.40.50.620">
    <property type="entry name" value="HUPs"/>
    <property type="match status" value="1"/>
</dbReference>
<reference evidence="3" key="1">
    <citation type="journal article" date="2019" name="Int. J. Syst. Evol. Microbiol.">
        <title>The Global Catalogue of Microorganisms (GCM) 10K type strain sequencing project: providing services to taxonomists for standard genome sequencing and annotation.</title>
        <authorList>
            <consortium name="The Broad Institute Genomics Platform"/>
            <consortium name="The Broad Institute Genome Sequencing Center for Infectious Disease"/>
            <person name="Wu L."/>
            <person name="Ma J."/>
        </authorList>
    </citation>
    <scope>NUCLEOTIDE SEQUENCE [LARGE SCALE GENOMIC DNA]</scope>
    <source>
        <strain evidence="3">JCM 16929</strain>
    </source>
</reference>
<organism evidence="2 3">
    <name type="scientific">Microlunatus ginsengisoli</name>
    <dbReference type="NCBI Taxonomy" id="363863"/>
    <lineage>
        <taxon>Bacteria</taxon>
        <taxon>Bacillati</taxon>
        <taxon>Actinomycetota</taxon>
        <taxon>Actinomycetes</taxon>
        <taxon>Propionibacteriales</taxon>
        <taxon>Propionibacteriaceae</taxon>
        <taxon>Microlunatus</taxon>
    </lineage>
</organism>
<keyword evidence="3" id="KW-1185">Reference proteome</keyword>
<dbReference type="RefSeq" id="WP_344805532.1">
    <property type="nucleotide sequence ID" value="NZ_BAABAB010000020.1"/>
</dbReference>
<dbReference type="InterPro" id="IPR006016">
    <property type="entry name" value="UspA"/>
</dbReference>
<feature type="domain" description="UspA" evidence="1">
    <location>
        <begin position="62"/>
        <end position="115"/>
    </location>
</feature>
<evidence type="ECO:0000313" key="3">
    <source>
        <dbReference type="Proteomes" id="UP001501490"/>
    </source>
</evidence>
<dbReference type="Proteomes" id="UP001501490">
    <property type="component" value="Unassembled WGS sequence"/>
</dbReference>
<name>A0ABP7A3D0_9ACTN</name>
<proteinExistence type="predicted"/>
<sequence>MTILVAVPESPEGRYALGAAAAEAKSCATDLVVINLGLRRLDESILPRDVELTVIERSGPQRGPADSVLEYVAQNPAISRLVIGMKRRTPVGKAVFGSVSQRLLLESPVPVLAVKPESAA</sequence>